<dbReference type="SUPFAM" id="SSF51735">
    <property type="entry name" value="NAD(P)-binding Rossmann-fold domains"/>
    <property type="match status" value="1"/>
</dbReference>
<dbReference type="InterPro" id="IPR036291">
    <property type="entry name" value="NAD(P)-bd_dom_sf"/>
</dbReference>
<evidence type="ECO:0000259" key="3">
    <source>
        <dbReference type="Pfam" id="PF22725"/>
    </source>
</evidence>
<dbReference type="PANTHER" id="PTHR43818:SF11">
    <property type="entry name" value="BCDNA.GH03377"/>
    <property type="match status" value="1"/>
</dbReference>
<organism evidence="4 5">
    <name type="scientific">Goodfellowiella coeruleoviolacea</name>
    <dbReference type="NCBI Taxonomy" id="334858"/>
    <lineage>
        <taxon>Bacteria</taxon>
        <taxon>Bacillati</taxon>
        <taxon>Actinomycetota</taxon>
        <taxon>Actinomycetes</taxon>
        <taxon>Pseudonocardiales</taxon>
        <taxon>Pseudonocardiaceae</taxon>
        <taxon>Goodfellowiella</taxon>
    </lineage>
</organism>
<accession>A0AAE3GBZ7</accession>
<dbReference type="InterPro" id="IPR055170">
    <property type="entry name" value="GFO_IDH_MocA-like_dom"/>
</dbReference>
<dbReference type="RefSeq" id="WP_253768424.1">
    <property type="nucleotide sequence ID" value="NZ_JAMTCK010000003.1"/>
</dbReference>
<dbReference type="GO" id="GO:0016491">
    <property type="term" value="F:oxidoreductase activity"/>
    <property type="evidence" value="ECO:0007669"/>
    <property type="project" value="UniProtKB-KW"/>
</dbReference>
<feature type="domain" description="Gfo/Idh/MocA-like oxidoreductase N-terminal" evidence="2">
    <location>
        <begin position="5"/>
        <end position="117"/>
    </location>
</feature>
<feature type="domain" description="GFO/IDH/MocA-like oxidoreductase" evidence="3">
    <location>
        <begin position="159"/>
        <end position="240"/>
    </location>
</feature>
<dbReference type="Pfam" id="PF01408">
    <property type="entry name" value="GFO_IDH_MocA"/>
    <property type="match status" value="1"/>
</dbReference>
<proteinExistence type="predicted"/>
<evidence type="ECO:0000313" key="5">
    <source>
        <dbReference type="Proteomes" id="UP001206128"/>
    </source>
</evidence>
<dbReference type="PANTHER" id="PTHR43818">
    <property type="entry name" value="BCDNA.GH03377"/>
    <property type="match status" value="1"/>
</dbReference>
<dbReference type="InterPro" id="IPR050463">
    <property type="entry name" value="Gfo/Idh/MocA_oxidrdct_glycsds"/>
</dbReference>
<keyword evidence="5" id="KW-1185">Reference proteome</keyword>
<dbReference type="SUPFAM" id="SSF55347">
    <property type="entry name" value="Glyceraldehyde-3-phosphate dehydrogenase-like, C-terminal domain"/>
    <property type="match status" value="1"/>
</dbReference>
<gene>
    <name evidence="4" type="ORF">LX83_001444</name>
</gene>
<dbReference type="Pfam" id="PF22725">
    <property type="entry name" value="GFO_IDH_MocA_C3"/>
    <property type="match status" value="1"/>
</dbReference>
<evidence type="ECO:0000313" key="4">
    <source>
        <dbReference type="EMBL" id="MCP2164604.1"/>
    </source>
</evidence>
<dbReference type="InterPro" id="IPR000683">
    <property type="entry name" value="Gfo/Idh/MocA-like_OxRdtase_N"/>
</dbReference>
<dbReference type="EMBL" id="JAMTCK010000003">
    <property type="protein sequence ID" value="MCP2164604.1"/>
    <property type="molecule type" value="Genomic_DNA"/>
</dbReference>
<protein>
    <submittedName>
        <fullName evidence="4">Dehydrogenase</fullName>
    </submittedName>
</protein>
<dbReference type="GO" id="GO:0000166">
    <property type="term" value="F:nucleotide binding"/>
    <property type="evidence" value="ECO:0007669"/>
    <property type="project" value="InterPro"/>
</dbReference>
<dbReference type="Gene3D" id="3.30.360.10">
    <property type="entry name" value="Dihydrodipicolinate Reductase, domain 2"/>
    <property type="match status" value="1"/>
</dbReference>
<dbReference type="Gene3D" id="3.40.50.720">
    <property type="entry name" value="NAD(P)-binding Rossmann-like Domain"/>
    <property type="match status" value="1"/>
</dbReference>
<comment type="caution">
    <text evidence="4">The sequence shown here is derived from an EMBL/GenBank/DDBJ whole genome shotgun (WGS) entry which is preliminary data.</text>
</comment>
<name>A0AAE3GBZ7_9PSEU</name>
<reference evidence="4" key="1">
    <citation type="submission" date="2022-06" db="EMBL/GenBank/DDBJ databases">
        <title>Genomic Encyclopedia of Archaeal and Bacterial Type Strains, Phase II (KMG-II): from individual species to whole genera.</title>
        <authorList>
            <person name="Goeker M."/>
        </authorList>
    </citation>
    <scope>NUCLEOTIDE SEQUENCE</scope>
    <source>
        <strain evidence="4">DSM 43935</strain>
    </source>
</reference>
<dbReference type="Proteomes" id="UP001206128">
    <property type="component" value="Unassembled WGS sequence"/>
</dbReference>
<keyword evidence="1" id="KW-0560">Oxidoreductase</keyword>
<dbReference type="AlphaFoldDB" id="A0AAE3GBZ7"/>
<sequence length="298" mass="31631">MDDVLRVGLVGAGPWARDVHAPGIADHPGTRLAAVWARRAEAARAVAEPYGAEVSSTPDDLLSTVDVVAFAVPPSVQAEVAERAALAGKHLILEKPLASTVDEAERVAGAVATSGVAALMMLTRRYAPETRELLTELHRLGGWRGGSAVWLADALLAERNANSRWRHEQGALADVGPHVLDLMDAALGEITEVLAAHRSEDGLWQVLLAHRGGATSTVTMSLSLPVRPTVNELTVFGAHGYRALGARTSTAADCFAALLDDLVAMVHSGTVTHECDVRRGLHLQRVLAAIRAELDKHH</sequence>
<evidence type="ECO:0000259" key="2">
    <source>
        <dbReference type="Pfam" id="PF01408"/>
    </source>
</evidence>
<evidence type="ECO:0000256" key="1">
    <source>
        <dbReference type="ARBA" id="ARBA00023002"/>
    </source>
</evidence>